<evidence type="ECO:0000313" key="11">
    <source>
        <dbReference type="Proteomes" id="UP000614982"/>
    </source>
</evidence>
<evidence type="ECO:0000256" key="5">
    <source>
        <dbReference type="SAM" id="MobiDB-lite"/>
    </source>
</evidence>
<keyword evidence="2 6" id="KW-0812">Transmembrane</keyword>
<feature type="transmembrane region" description="Helical" evidence="6">
    <location>
        <begin position="42"/>
        <end position="66"/>
    </location>
</feature>
<sequence>MSSPPASPRNAAPPAPLDTRIGIETPEGIDLVMRPAGLMPRALAFGIDLSIRVLVIGALLLFFQLFDKLGTGLSSIAIFLVTWWYMVLFEVLNQGCTPGKHIMGLRVVHDDGTPIGWGSSLIRNLLRVVDMLPFGYSVGAISCLSHPQFKRLGDLAAGTCVIYRDVPVQRPVLPQADPVIAPFTLTLDEQRAVLGLAERQGELSAARTAELASILAEPLHVAPDQAVDHINGLARGLLGPT</sequence>
<evidence type="ECO:0000313" key="10">
    <source>
        <dbReference type="Proteomes" id="UP000278332"/>
    </source>
</evidence>
<dbReference type="GeneID" id="93660802"/>
<dbReference type="InterPro" id="IPR010432">
    <property type="entry name" value="RDD"/>
</dbReference>
<feature type="transmembrane region" description="Helical" evidence="6">
    <location>
        <begin position="72"/>
        <end position="92"/>
    </location>
</feature>
<evidence type="ECO:0000256" key="1">
    <source>
        <dbReference type="ARBA" id="ARBA00004141"/>
    </source>
</evidence>
<feature type="compositionally biased region" description="Pro residues" evidence="5">
    <location>
        <begin position="1"/>
        <end position="16"/>
    </location>
</feature>
<gene>
    <name evidence="9" type="ORF">ALP84_03825</name>
    <name evidence="8" type="ORF">PSCICP_13500</name>
</gene>
<evidence type="ECO:0000313" key="8">
    <source>
        <dbReference type="EMBL" id="GFM91378.1"/>
    </source>
</evidence>
<accession>A0A3M4VS65</accession>
<dbReference type="PANTHER" id="PTHR38480">
    <property type="entry name" value="SLR0254 PROTEIN"/>
    <property type="match status" value="1"/>
</dbReference>
<keyword evidence="4 6" id="KW-0472">Membrane</keyword>
<comment type="subcellular location">
    <subcellularLocation>
        <location evidence="1">Membrane</location>
        <topology evidence="1">Multi-pass membrane protein</topology>
    </subcellularLocation>
</comment>
<feature type="domain" description="RDD" evidence="7">
    <location>
        <begin position="36"/>
        <end position="158"/>
    </location>
</feature>
<dbReference type="Pfam" id="PF06271">
    <property type="entry name" value="RDD"/>
    <property type="match status" value="1"/>
</dbReference>
<dbReference type="Proteomes" id="UP000278332">
    <property type="component" value="Unassembled WGS sequence"/>
</dbReference>
<organism evidence="9 10">
    <name type="scientific">Pseudomonas cichorii</name>
    <dbReference type="NCBI Taxonomy" id="36746"/>
    <lineage>
        <taxon>Bacteria</taxon>
        <taxon>Pseudomonadati</taxon>
        <taxon>Pseudomonadota</taxon>
        <taxon>Gammaproteobacteria</taxon>
        <taxon>Pseudomonadales</taxon>
        <taxon>Pseudomonadaceae</taxon>
        <taxon>Pseudomonas</taxon>
    </lineage>
</organism>
<comment type="caution">
    <text evidence="9">The sequence shown here is derived from an EMBL/GenBank/DDBJ whole genome shotgun (WGS) entry which is preliminary data.</text>
</comment>
<reference evidence="9 10" key="1">
    <citation type="submission" date="2018-08" db="EMBL/GenBank/DDBJ databases">
        <title>Recombination of ecologically and evolutionarily significant loci maintains genetic cohesion in the Pseudomonas syringae species complex.</title>
        <authorList>
            <person name="Dillon M."/>
            <person name="Thakur S."/>
            <person name="Almeida R.N.D."/>
            <person name="Weir B.S."/>
            <person name="Guttman D.S."/>
        </authorList>
    </citation>
    <scope>NUCLEOTIDE SEQUENCE [LARGE SCALE GENOMIC DNA]</scope>
    <source>
        <strain evidence="9 10">ICMP 6917</strain>
    </source>
</reference>
<proteinExistence type="predicted"/>
<evidence type="ECO:0000256" key="2">
    <source>
        <dbReference type="ARBA" id="ARBA00022692"/>
    </source>
</evidence>
<reference evidence="8 11" key="2">
    <citation type="submission" date="2020-05" db="EMBL/GenBank/DDBJ databases">
        <title>Genetic diversity of Pseudomonas cichorii.</title>
        <authorList>
            <person name="Tani S."/>
            <person name="Yagi H."/>
            <person name="Hashimoto S."/>
            <person name="Iiyama K."/>
            <person name="Furuya N."/>
        </authorList>
    </citation>
    <scope>NUCLEOTIDE SEQUENCE [LARGE SCALE GENOMIC DNA]</scope>
    <source>
        <strain evidence="8 11">LMG 2162</strain>
    </source>
</reference>
<evidence type="ECO:0000256" key="3">
    <source>
        <dbReference type="ARBA" id="ARBA00022989"/>
    </source>
</evidence>
<name>A0A3M4VS65_PSECI</name>
<dbReference type="RefSeq" id="WP_025261639.1">
    <property type="nucleotide sequence ID" value="NZ_BLWA01000002.1"/>
</dbReference>
<evidence type="ECO:0000256" key="6">
    <source>
        <dbReference type="SAM" id="Phobius"/>
    </source>
</evidence>
<dbReference type="GO" id="GO:0016020">
    <property type="term" value="C:membrane"/>
    <property type="evidence" value="ECO:0007669"/>
    <property type="project" value="UniProtKB-SubCell"/>
</dbReference>
<keyword evidence="11" id="KW-1185">Reference proteome</keyword>
<dbReference type="EMBL" id="BLWA01000002">
    <property type="protein sequence ID" value="GFM91378.1"/>
    <property type="molecule type" value="Genomic_DNA"/>
</dbReference>
<keyword evidence="3 6" id="KW-1133">Transmembrane helix</keyword>
<dbReference type="Proteomes" id="UP000614982">
    <property type="component" value="Unassembled WGS sequence"/>
</dbReference>
<evidence type="ECO:0000313" key="9">
    <source>
        <dbReference type="EMBL" id="RMR54447.1"/>
    </source>
</evidence>
<dbReference type="AlphaFoldDB" id="A0A3M4VS65"/>
<evidence type="ECO:0000256" key="4">
    <source>
        <dbReference type="ARBA" id="ARBA00023136"/>
    </source>
</evidence>
<evidence type="ECO:0000259" key="7">
    <source>
        <dbReference type="Pfam" id="PF06271"/>
    </source>
</evidence>
<protein>
    <submittedName>
        <fullName evidence="9">RDD domain-containing protein</fullName>
    </submittedName>
    <submittedName>
        <fullName evidence="8">RDD family protein</fullName>
    </submittedName>
</protein>
<dbReference type="PANTHER" id="PTHR38480:SF1">
    <property type="entry name" value="SLR0254 PROTEIN"/>
    <property type="match status" value="1"/>
</dbReference>
<dbReference type="OrthoDB" id="9787732at2"/>
<feature type="region of interest" description="Disordered" evidence="5">
    <location>
        <begin position="1"/>
        <end position="21"/>
    </location>
</feature>
<dbReference type="EMBL" id="RBRY01000118">
    <property type="protein sequence ID" value="RMR54447.1"/>
    <property type="molecule type" value="Genomic_DNA"/>
</dbReference>